<protein>
    <submittedName>
        <fullName evidence="1">Uncharacterized protein</fullName>
    </submittedName>
</protein>
<gene>
    <name evidence="1" type="ORF">ABHZ06_09950</name>
</gene>
<proteinExistence type="predicted"/>
<evidence type="ECO:0000313" key="2">
    <source>
        <dbReference type="Proteomes" id="UP001491715"/>
    </source>
</evidence>
<dbReference type="Proteomes" id="UP001491715">
    <property type="component" value="Unassembled WGS sequence"/>
</dbReference>
<sequence length="66" mass="7688">MLKIRHAITASKNAFLAYVDEILPQKKEPENLMYYFLSFDETLDCFGVVNHFLNYSILNYSYISGS</sequence>
<name>A0ABV0HW25_9BACE</name>
<evidence type="ECO:0000313" key="1">
    <source>
        <dbReference type="EMBL" id="MEO4938185.1"/>
    </source>
</evidence>
<dbReference type="RefSeq" id="WP_226791171.1">
    <property type="nucleotide sequence ID" value="NZ_CP084680.1"/>
</dbReference>
<reference evidence="1 2" key="1">
    <citation type="submission" date="2024-05" db="EMBL/GenBank/DDBJ databases">
        <title>Human gut microbiome strain richness.</title>
        <authorList>
            <person name="Chen-Liaw A."/>
        </authorList>
    </citation>
    <scope>NUCLEOTIDE SEQUENCE [LARGE SCALE GENOMIC DNA]</scope>
    <source>
        <strain evidence="1 2">1001271st1_B1_1001271B_150615</strain>
    </source>
</reference>
<accession>A0ABV0HW25</accession>
<comment type="caution">
    <text evidence="1">The sequence shown here is derived from an EMBL/GenBank/DDBJ whole genome shotgun (WGS) entry which is preliminary data.</text>
</comment>
<organism evidence="1 2">
    <name type="scientific">Bacteroides humanifaecis</name>
    <dbReference type="NCBI Taxonomy" id="2792859"/>
    <lineage>
        <taxon>Bacteria</taxon>
        <taxon>Pseudomonadati</taxon>
        <taxon>Bacteroidota</taxon>
        <taxon>Bacteroidia</taxon>
        <taxon>Bacteroidales</taxon>
        <taxon>Bacteroidaceae</taxon>
        <taxon>Bacteroides</taxon>
    </lineage>
</organism>
<keyword evidence="2" id="KW-1185">Reference proteome</keyword>
<dbReference type="EMBL" id="JBDQBE010000008">
    <property type="protein sequence ID" value="MEO4938185.1"/>
    <property type="molecule type" value="Genomic_DNA"/>
</dbReference>